<keyword evidence="7" id="KW-0449">Lipoprotein</keyword>
<keyword evidence="4" id="KW-0597">Phosphoprotein</keyword>
<proteinExistence type="inferred from homology"/>
<keyword evidence="2 9" id="KW-0728">SH3 domain</keyword>
<dbReference type="Ensembl" id="ENSACLT00000088341.1">
    <property type="protein sequence ID" value="ENSACLP00000077537.1"/>
    <property type="gene ID" value="ENSACLG00000026675.2"/>
</dbReference>
<feature type="coiled-coil region" evidence="10">
    <location>
        <begin position="445"/>
        <end position="493"/>
    </location>
</feature>
<dbReference type="AlphaFoldDB" id="A0AAX7V906"/>
<dbReference type="Proteomes" id="UP000265100">
    <property type="component" value="Chromosome 7"/>
</dbReference>
<dbReference type="SUPFAM" id="SSF55550">
    <property type="entry name" value="SH2 domain"/>
    <property type="match status" value="2"/>
</dbReference>
<dbReference type="InterPro" id="IPR008936">
    <property type="entry name" value="Rho_GTPase_activation_prot"/>
</dbReference>
<dbReference type="PRINTS" id="PR00678">
    <property type="entry name" value="PI3KINASEP85"/>
</dbReference>
<sequence length="657" mass="76054">MSAEGYQYRALYDYKKEREEDIDLHVGDILLVSKGELVALGVTDGLEQRPDEIGWLPGFNETTQEKGDFPGTYVEYIGKKWISPPTPKPRPLRPLPVAPASSFKSEMDSDSEQGFFLPDLTEQFSLPEIAPPILIKLLEAIERKDPPSADLDHLELPVLCDGLRRYLQDLPQPIIPTAIYAQMVHSAKGENRRFPHSFSGHLLIVQVGLKRSADVMYSCPAAEHHVLMNTKPQDLITLPPKPPKPTSVINNGMNNNMALQDAEWYWGDISREEVNEKLRDTADGTFLVRDASTKMHGDYTLTLRKGGNNKLIKIFHRDGKYGFSDPLTFNSVVELINHYRNESLAQYNPKLDVKLLYPVSKHQQDQVVKEDNIEAVGRKLCEYHQQYQEKNKEYDRLYEEYTRTSQEIQMKRTAIEAFNETIKIFEEQCQTQERYSKEYIEKFRREGNEKEIQRIMGNYEKLKSRISEIVDSKRRLEEDLKKQAADYREIDKRMNSIKPDLIQLRKTRDQYLMWLTQKGVRQKKLNEWLGIKNESTEDQYSMVDDDEDLPHHDERTWKLGNINRLQAEAILQGKRDGTFLVRDSSKAGCYACSVVVDGEVKHCVINKTPTGYGFAEPYNLYNSLKELVLHYQHTSLVQHNDSLNVTLAYPVYAQQRR</sequence>
<dbReference type="InterPro" id="IPR044124">
    <property type="entry name" value="ISH2_PIK3R1"/>
</dbReference>
<protein>
    <recommendedName>
        <fullName evidence="15">Phosphatidylinositol 3-kinase regulatory subunit alpha</fullName>
    </recommendedName>
</protein>
<evidence type="ECO:0000256" key="5">
    <source>
        <dbReference type="ARBA" id="ARBA00022737"/>
    </source>
</evidence>
<dbReference type="Gene3D" id="1.10.555.10">
    <property type="entry name" value="Rho GTPase activation protein"/>
    <property type="match status" value="1"/>
</dbReference>
<evidence type="ECO:0000256" key="7">
    <source>
        <dbReference type="ARBA" id="ARBA00023288"/>
    </source>
</evidence>
<gene>
    <name evidence="13" type="primary">PIK3R1</name>
</gene>
<dbReference type="SMART" id="SM00326">
    <property type="entry name" value="SH3"/>
    <property type="match status" value="1"/>
</dbReference>
<name>A0AAX7V906_ASTCA</name>
<dbReference type="GeneTree" id="ENSGT00940000155553"/>
<dbReference type="InterPro" id="IPR035591">
    <property type="entry name" value="PI3K_p85alpha_SH3"/>
</dbReference>
<evidence type="ECO:0000256" key="3">
    <source>
        <dbReference type="ARBA" id="ARBA00022468"/>
    </source>
</evidence>
<feature type="domain" description="SH2" evidence="11">
    <location>
        <begin position="264"/>
        <end position="359"/>
    </location>
</feature>
<evidence type="ECO:0008006" key="15">
    <source>
        <dbReference type="Google" id="ProtNLM"/>
    </source>
</evidence>
<dbReference type="InterPro" id="IPR032498">
    <property type="entry name" value="PI3K_P85_iSH2"/>
</dbReference>
<dbReference type="GO" id="GO:0005942">
    <property type="term" value="C:phosphatidylinositol 3-kinase complex"/>
    <property type="evidence" value="ECO:0007669"/>
    <property type="project" value="TreeGrafter"/>
</dbReference>
<dbReference type="SMART" id="SM00252">
    <property type="entry name" value="SH2"/>
    <property type="match status" value="2"/>
</dbReference>
<evidence type="ECO:0000256" key="2">
    <source>
        <dbReference type="ARBA" id="ARBA00022443"/>
    </source>
</evidence>
<dbReference type="FunFam" id="3.30.505.10:FF:000006">
    <property type="entry name" value="Phosphatidylinositol 3-kinase regulatory subunit alpha"/>
    <property type="match status" value="1"/>
</dbReference>
<evidence type="ECO:0000256" key="1">
    <source>
        <dbReference type="ARBA" id="ARBA00009442"/>
    </source>
</evidence>
<dbReference type="Pfam" id="PF16454">
    <property type="entry name" value="PI3K_P85_iSH2"/>
    <property type="match status" value="1"/>
</dbReference>
<dbReference type="PANTHER" id="PTHR10155">
    <property type="entry name" value="PHOSPHATIDYLINOSITOL 3-KINASE REGULATORY SUBUNIT"/>
    <property type="match status" value="1"/>
</dbReference>
<dbReference type="FunFam" id="3.30.505.10:FF:000014">
    <property type="entry name" value="Phosphatidylinositol 3-kinase regulatory subunit alpha"/>
    <property type="match status" value="1"/>
</dbReference>
<evidence type="ECO:0000256" key="8">
    <source>
        <dbReference type="PROSITE-ProRule" id="PRU00191"/>
    </source>
</evidence>
<evidence type="ECO:0000259" key="12">
    <source>
        <dbReference type="PROSITE" id="PS50002"/>
    </source>
</evidence>
<dbReference type="InterPro" id="IPR036028">
    <property type="entry name" value="SH3-like_dom_sf"/>
</dbReference>
<evidence type="ECO:0000256" key="10">
    <source>
        <dbReference type="SAM" id="Coils"/>
    </source>
</evidence>
<dbReference type="PANTHER" id="PTHR10155:SF3">
    <property type="entry name" value="PHOSPHATIDYLINOSITOL 3-KINASE REGULATORY SUBUNIT ALPHA"/>
    <property type="match status" value="1"/>
</dbReference>
<dbReference type="Pfam" id="PF00017">
    <property type="entry name" value="SH2"/>
    <property type="match status" value="2"/>
</dbReference>
<feature type="domain" description="SH3" evidence="12">
    <location>
        <begin position="3"/>
        <end position="79"/>
    </location>
</feature>
<dbReference type="SUPFAM" id="SSF50044">
    <property type="entry name" value="SH3-domain"/>
    <property type="match status" value="1"/>
</dbReference>
<dbReference type="PRINTS" id="PR00401">
    <property type="entry name" value="SH2DOMAIN"/>
</dbReference>
<dbReference type="CDD" id="cd09930">
    <property type="entry name" value="SH2_cSH2_p85_like"/>
    <property type="match status" value="1"/>
</dbReference>
<accession>A0AAX7V906</accession>
<organism evidence="13 14">
    <name type="scientific">Astatotilapia calliptera</name>
    <name type="common">Eastern happy</name>
    <name type="synonym">Chromis callipterus</name>
    <dbReference type="NCBI Taxonomy" id="8154"/>
    <lineage>
        <taxon>Eukaryota</taxon>
        <taxon>Metazoa</taxon>
        <taxon>Chordata</taxon>
        <taxon>Craniata</taxon>
        <taxon>Vertebrata</taxon>
        <taxon>Euteleostomi</taxon>
        <taxon>Actinopterygii</taxon>
        <taxon>Neopterygii</taxon>
        <taxon>Teleostei</taxon>
        <taxon>Neoteleostei</taxon>
        <taxon>Acanthomorphata</taxon>
        <taxon>Ovalentaria</taxon>
        <taxon>Cichlomorphae</taxon>
        <taxon>Cichliformes</taxon>
        <taxon>Cichlidae</taxon>
        <taxon>African cichlids</taxon>
        <taxon>Pseudocrenilabrinae</taxon>
        <taxon>Haplochromini</taxon>
        <taxon>Astatotilapia</taxon>
    </lineage>
</organism>
<reference evidence="13" key="3">
    <citation type="submission" date="2025-09" db="UniProtKB">
        <authorList>
            <consortium name="Ensembl"/>
        </authorList>
    </citation>
    <scope>IDENTIFICATION</scope>
</reference>
<dbReference type="GO" id="GO:0046935">
    <property type="term" value="F:1-phosphatidylinositol-3-kinase regulator activity"/>
    <property type="evidence" value="ECO:0007669"/>
    <property type="project" value="TreeGrafter"/>
</dbReference>
<keyword evidence="3" id="KW-0343">GTPase activation</keyword>
<dbReference type="CDD" id="cd12924">
    <property type="entry name" value="iSH2_PIK3R1"/>
    <property type="match status" value="1"/>
</dbReference>
<dbReference type="InterPro" id="IPR001452">
    <property type="entry name" value="SH3_domain"/>
</dbReference>
<evidence type="ECO:0000313" key="14">
    <source>
        <dbReference type="Proteomes" id="UP000265100"/>
    </source>
</evidence>
<dbReference type="InterPro" id="IPR035022">
    <property type="entry name" value="PI3kinase_P85_nSH2"/>
</dbReference>
<keyword evidence="10" id="KW-0175">Coiled coil</keyword>
<dbReference type="SUPFAM" id="SSF48350">
    <property type="entry name" value="GTPase activation domain, GAP"/>
    <property type="match status" value="1"/>
</dbReference>
<keyword evidence="6 8" id="KW-0727">SH2 domain</keyword>
<dbReference type="CDD" id="cd09942">
    <property type="entry name" value="SH2_nSH2_p85_like"/>
    <property type="match status" value="1"/>
</dbReference>
<reference evidence="13" key="1">
    <citation type="submission" date="2018-05" db="EMBL/GenBank/DDBJ databases">
        <authorList>
            <person name="Datahose"/>
        </authorList>
    </citation>
    <scope>NUCLEOTIDE SEQUENCE</scope>
</reference>
<evidence type="ECO:0000313" key="13">
    <source>
        <dbReference type="Ensembl" id="ENSACLP00000077537.1"/>
    </source>
</evidence>
<dbReference type="InterPro" id="IPR035020">
    <property type="entry name" value="PI3kinase_P85_cSH2"/>
</dbReference>
<reference evidence="13" key="2">
    <citation type="submission" date="2025-08" db="UniProtKB">
        <authorList>
            <consortium name="Ensembl"/>
        </authorList>
    </citation>
    <scope>IDENTIFICATION</scope>
</reference>
<feature type="domain" description="SH2" evidence="11">
    <location>
        <begin position="557"/>
        <end position="651"/>
    </location>
</feature>
<dbReference type="PROSITE" id="PS50001">
    <property type="entry name" value="SH2"/>
    <property type="match status" value="2"/>
</dbReference>
<keyword evidence="14" id="KW-1185">Reference proteome</keyword>
<dbReference type="InterPro" id="IPR000980">
    <property type="entry name" value="SH2"/>
</dbReference>
<comment type="similarity">
    <text evidence="1">Belongs to the PI3K p85 subunit family.</text>
</comment>
<dbReference type="GO" id="GO:0005096">
    <property type="term" value="F:GTPase activator activity"/>
    <property type="evidence" value="ECO:0007669"/>
    <property type="project" value="UniProtKB-KW"/>
</dbReference>
<dbReference type="InterPro" id="IPR036860">
    <property type="entry name" value="SH2_dom_sf"/>
</dbReference>
<dbReference type="FunFam" id="2.30.30.40:FF:000075">
    <property type="entry name" value="phosphatidylinositol 3-kinase regulatory subunit alpha"/>
    <property type="match status" value="1"/>
</dbReference>
<evidence type="ECO:0000256" key="9">
    <source>
        <dbReference type="PROSITE-ProRule" id="PRU00192"/>
    </source>
</evidence>
<dbReference type="Gene3D" id="2.30.30.40">
    <property type="entry name" value="SH3 Domains"/>
    <property type="match status" value="1"/>
</dbReference>
<dbReference type="Gene3D" id="3.30.505.10">
    <property type="entry name" value="SH2 domain"/>
    <property type="match status" value="2"/>
</dbReference>
<evidence type="ECO:0000259" key="11">
    <source>
        <dbReference type="PROSITE" id="PS50001"/>
    </source>
</evidence>
<dbReference type="GO" id="GO:0046854">
    <property type="term" value="P:phosphatidylinositol phosphate biosynthetic process"/>
    <property type="evidence" value="ECO:0007669"/>
    <property type="project" value="TreeGrafter"/>
</dbReference>
<dbReference type="CDD" id="cd11910">
    <property type="entry name" value="SH3_PI3K_p85alpha"/>
    <property type="match status" value="1"/>
</dbReference>
<dbReference type="GO" id="GO:0008286">
    <property type="term" value="P:insulin receptor signaling pathway"/>
    <property type="evidence" value="ECO:0007669"/>
    <property type="project" value="TreeGrafter"/>
</dbReference>
<dbReference type="Gene3D" id="1.10.287.1490">
    <property type="match status" value="1"/>
</dbReference>
<evidence type="ECO:0000256" key="6">
    <source>
        <dbReference type="ARBA" id="ARBA00022999"/>
    </source>
</evidence>
<evidence type="ECO:0000256" key="4">
    <source>
        <dbReference type="ARBA" id="ARBA00022553"/>
    </source>
</evidence>
<dbReference type="FunFam" id="1.10.287.1490:FF:000001">
    <property type="entry name" value="Putative phosphatidylinositol 3-kinase regulatory subunit alpha"/>
    <property type="match status" value="1"/>
</dbReference>
<keyword evidence="5" id="KW-0677">Repeat</keyword>
<dbReference type="PROSITE" id="PS50002">
    <property type="entry name" value="SH3"/>
    <property type="match status" value="1"/>
</dbReference>